<dbReference type="OMA" id="QYQSNVH"/>
<name>B3NGE0_DROER</name>
<dbReference type="InterPro" id="IPR000618">
    <property type="entry name" value="Insect_cuticle"/>
</dbReference>
<reference evidence="4 5" key="1">
    <citation type="journal article" date="2007" name="Nature">
        <title>Evolution of genes and genomes on the Drosophila phylogeny.</title>
        <authorList>
            <consortium name="Drosophila 12 Genomes Consortium"/>
            <person name="Clark A.G."/>
            <person name="Eisen M.B."/>
            <person name="Smith D.R."/>
            <person name="Bergman C.M."/>
            <person name="Oliver B."/>
            <person name="Markow T.A."/>
            <person name="Kaufman T.C."/>
            <person name="Kellis M."/>
            <person name="Gelbart W."/>
            <person name="Iyer V.N."/>
            <person name="Pollard D.A."/>
            <person name="Sackton T.B."/>
            <person name="Larracuente A.M."/>
            <person name="Singh N.D."/>
            <person name="Abad J.P."/>
            <person name="Abt D.N."/>
            <person name="Adryan B."/>
            <person name="Aguade M."/>
            <person name="Akashi H."/>
            <person name="Anderson W.W."/>
            <person name="Aquadro C.F."/>
            <person name="Ardell D.H."/>
            <person name="Arguello R."/>
            <person name="Artieri C.G."/>
            <person name="Barbash D.A."/>
            <person name="Barker D."/>
            <person name="Barsanti P."/>
            <person name="Batterham P."/>
            <person name="Batzoglou S."/>
            <person name="Begun D."/>
            <person name="Bhutkar A."/>
            <person name="Blanco E."/>
            <person name="Bosak S.A."/>
            <person name="Bradley R.K."/>
            <person name="Brand A.D."/>
            <person name="Brent M.R."/>
            <person name="Brooks A.N."/>
            <person name="Brown R.H."/>
            <person name="Butlin R.K."/>
            <person name="Caggese C."/>
            <person name="Calvi B.R."/>
            <person name="Bernardo de Carvalho A."/>
            <person name="Caspi A."/>
            <person name="Castrezana S."/>
            <person name="Celniker S.E."/>
            <person name="Chang J.L."/>
            <person name="Chapple C."/>
            <person name="Chatterji S."/>
            <person name="Chinwalla A."/>
            <person name="Civetta A."/>
            <person name="Clifton S.W."/>
            <person name="Comeron J.M."/>
            <person name="Costello J.C."/>
            <person name="Coyne J.A."/>
            <person name="Daub J."/>
            <person name="David R.G."/>
            <person name="Delcher A.L."/>
            <person name="Delehaunty K."/>
            <person name="Do C.B."/>
            <person name="Ebling H."/>
            <person name="Edwards K."/>
            <person name="Eickbush T."/>
            <person name="Evans J.D."/>
            <person name="Filipski A."/>
            <person name="Findeiss S."/>
            <person name="Freyhult E."/>
            <person name="Fulton L."/>
            <person name="Fulton R."/>
            <person name="Garcia A.C."/>
            <person name="Gardiner A."/>
            <person name="Garfield D.A."/>
            <person name="Garvin B.E."/>
            <person name="Gibson G."/>
            <person name="Gilbert D."/>
            <person name="Gnerre S."/>
            <person name="Godfrey J."/>
            <person name="Good R."/>
            <person name="Gotea V."/>
            <person name="Gravely B."/>
            <person name="Greenberg A.J."/>
            <person name="Griffiths-Jones S."/>
            <person name="Gross S."/>
            <person name="Guigo R."/>
            <person name="Gustafson E.A."/>
            <person name="Haerty W."/>
            <person name="Hahn M.W."/>
            <person name="Halligan D.L."/>
            <person name="Halpern A.L."/>
            <person name="Halter G.M."/>
            <person name="Han M.V."/>
            <person name="Heger A."/>
            <person name="Hillier L."/>
            <person name="Hinrichs A.S."/>
            <person name="Holmes I."/>
            <person name="Hoskins R.A."/>
            <person name="Hubisz M.J."/>
            <person name="Hultmark D."/>
            <person name="Huntley M.A."/>
            <person name="Jaffe D.B."/>
            <person name="Jagadeeshan S."/>
            <person name="Jeck W.R."/>
            <person name="Johnson J."/>
            <person name="Jones C.D."/>
            <person name="Jordan W.C."/>
            <person name="Karpen G.H."/>
            <person name="Kataoka E."/>
            <person name="Keightley P.D."/>
            <person name="Kheradpour P."/>
            <person name="Kirkness E.F."/>
            <person name="Koerich L.B."/>
            <person name="Kristiansen K."/>
            <person name="Kudrna D."/>
            <person name="Kulathinal R.J."/>
            <person name="Kumar S."/>
            <person name="Kwok R."/>
            <person name="Lander E."/>
            <person name="Langley C.H."/>
            <person name="Lapoint R."/>
            <person name="Lazzaro B.P."/>
            <person name="Lee S.J."/>
            <person name="Levesque L."/>
            <person name="Li R."/>
            <person name="Lin C.F."/>
            <person name="Lin M.F."/>
            <person name="Lindblad-Toh K."/>
            <person name="Llopart A."/>
            <person name="Long M."/>
            <person name="Low L."/>
            <person name="Lozovsky E."/>
            <person name="Lu J."/>
            <person name="Luo M."/>
            <person name="Machado C.A."/>
            <person name="Makalowski W."/>
            <person name="Marzo M."/>
            <person name="Matsuda M."/>
            <person name="Matzkin L."/>
            <person name="McAllister B."/>
            <person name="McBride C.S."/>
            <person name="McKernan B."/>
            <person name="McKernan K."/>
            <person name="Mendez-Lago M."/>
            <person name="Minx P."/>
            <person name="Mollenhauer M.U."/>
            <person name="Montooth K."/>
            <person name="Mount S.M."/>
            <person name="Mu X."/>
            <person name="Myers E."/>
            <person name="Negre B."/>
            <person name="Newfeld S."/>
            <person name="Nielsen R."/>
            <person name="Noor M.A."/>
            <person name="O'Grady P."/>
            <person name="Pachter L."/>
            <person name="Papaceit M."/>
            <person name="Parisi M.J."/>
            <person name="Parisi M."/>
            <person name="Parts L."/>
            <person name="Pedersen J.S."/>
            <person name="Pesole G."/>
            <person name="Phillippy A.M."/>
            <person name="Ponting C.P."/>
            <person name="Pop M."/>
            <person name="Porcelli D."/>
            <person name="Powell J.R."/>
            <person name="Prohaska S."/>
            <person name="Pruitt K."/>
            <person name="Puig M."/>
            <person name="Quesneville H."/>
            <person name="Ram K.R."/>
            <person name="Rand D."/>
            <person name="Rasmussen M.D."/>
            <person name="Reed L.K."/>
            <person name="Reenan R."/>
            <person name="Reily A."/>
            <person name="Remington K.A."/>
            <person name="Rieger T.T."/>
            <person name="Ritchie M.G."/>
            <person name="Robin C."/>
            <person name="Rogers Y.H."/>
            <person name="Rohde C."/>
            <person name="Rozas J."/>
            <person name="Rubenfield M.J."/>
            <person name="Ruiz A."/>
            <person name="Russo S."/>
            <person name="Salzberg S.L."/>
            <person name="Sanchez-Gracia A."/>
            <person name="Saranga D.J."/>
            <person name="Sato H."/>
            <person name="Schaeffer S.W."/>
            <person name="Schatz M.C."/>
            <person name="Schlenke T."/>
            <person name="Schwartz R."/>
            <person name="Segarra C."/>
            <person name="Singh R.S."/>
            <person name="Sirot L."/>
            <person name="Sirota M."/>
            <person name="Sisneros N.B."/>
            <person name="Smith C.D."/>
            <person name="Smith T.F."/>
            <person name="Spieth J."/>
            <person name="Stage D.E."/>
            <person name="Stark A."/>
            <person name="Stephan W."/>
            <person name="Strausberg R.L."/>
            <person name="Strempel S."/>
            <person name="Sturgill D."/>
            <person name="Sutton G."/>
            <person name="Sutton G.G."/>
            <person name="Tao W."/>
            <person name="Teichmann S."/>
            <person name="Tobari Y.N."/>
            <person name="Tomimura Y."/>
            <person name="Tsolas J.M."/>
            <person name="Valente V.L."/>
            <person name="Venter E."/>
            <person name="Venter J.C."/>
            <person name="Vicario S."/>
            <person name="Vieira F.G."/>
            <person name="Vilella A.J."/>
            <person name="Villasante A."/>
            <person name="Walenz B."/>
            <person name="Wang J."/>
            <person name="Wasserman M."/>
            <person name="Watts T."/>
            <person name="Wilson D."/>
            <person name="Wilson R.K."/>
            <person name="Wing R.A."/>
            <person name="Wolfner M.F."/>
            <person name="Wong A."/>
            <person name="Wong G.K."/>
            <person name="Wu C.I."/>
            <person name="Wu G."/>
            <person name="Yamamoto D."/>
            <person name="Yang H.P."/>
            <person name="Yang S.P."/>
            <person name="Yorke J.A."/>
            <person name="Yoshida K."/>
            <person name="Zdobnov E."/>
            <person name="Zhang P."/>
            <person name="Zhang Y."/>
            <person name="Zimin A.V."/>
            <person name="Baldwin J."/>
            <person name="Abdouelleil A."/>
            <person name="Abdulkadir J."/>
            <person name="Abebe A."/>
            <person name="Abera B."/>
            <person name="Abreu J."/>
            <person name="Acer S.C."/>
            <person name="Aftuck L."/>
            <person name="Alexander A."/>
            <person name="An P."/>
            <person name="Anderson E."/>
            <person name="Anderson S."/>
            <person name="Arachi H."/>
            <person name="Azer M."/>
            <person name="Bachantsang P."/>
            <person name="Barry A."/>
            <person name="Bayul T."/>
            <person name="Berlin A."/>
            <person name="Bessette D."/>
            <person name="Bloom T."/>
            <person name="Blye J."/>
            <person name="Boguslavskiy L."/>
            <person name="Bonnet C."/>
            <person name="Boukhgalter B."/>
            <person name="Bourzgui I."/>
            <person name="Brown A."/>
            <person name="Cahill P."/>
            <person name="Channer S."/>
            <person name="Cheshatsang Y."/>
            <person name="Chuda L."/>
            <person name="Citroen M."/>
            <person name="Collymore A."/>
            <person name="Cooke P."/>
            <person name="Costello M."/>
            <person name="D'Aco K."/>
            <person name="Daza R."/>
            <person name="De Haan G."/>
            <person name="DeGray S."/>
            <person name="DeMaso C."/>
            <person name="Dhargay N."/>
            <person name="Dooley K."/>
            <person name="Dooley E."/>
            <person name="Doricent M."/>
            <person name="Dorje P."/>
            <person name="Dorjee K."/>
            <person name="Dupes A."/>
            <person name="Elong R."/>
            <person name="Falk J."/>
            <person name="Farina A."/>
            <person name="Faro S."/>
            <person name="Ferguson D."/>
            <person name="Fisher S."/>
            <person name="Foley C.D."/>
            <person name="Franke A."/>
            <person name="Friedrich D."/>
            <person name="Gadbois L."/>
            <person name="Gearin G."/>
            <person name="Gearin C.R."/>
            <person name="Giannoukos G."/>
            <person name="Goode T."/>
            <person name="Graham J."/>
            <person name="Grandbois E."/>
            <person name="Grewal S."/>
            <person name="Gyaltsen K."/>
            <person name="Hafez N."/>
            <person name="Hagos B."/>
            <person name="Hall J."/>
            <person name="Henson C."/>
            <person name="Hollinger A."/>
            <person name="Honan T."/>
            <person name="Huard M.D."/>
            <person name="Hughes L."/>
            <person name="Hurhula B."/>
            <person name="Husby M.E."/>
            <person name="Kamat A."/>
            <person name="Kanga B."/>
            <person name="Kashin S."/>
            <person name="Khazanovich D."/>
            <person name="Kisner P."/>
            <person name="Lance K."/>
            <person name="Lara M."/>
            <person name="Lee W."/>
            <person name="Lennon N."/>
            <person name="Letendre F."/>
            <person name="LeVine R."/>
            <person name="Lipovsky A."/>
            <person name="Liu X."/>
            <person name="Liu J."/>
            <person name="Liu S."/>
            <person name="Lokyitsang T."/>
            <person name="Lokyitsang Y."/>
            <person name="Lubonja R."/>
            <person name="Lui A."/>
            <person name="MacDonald P."/>
            <person name="Magnisalis V."/>
            <person name="Maru K."/>
            <person name="Matthews C."/>
            <person name="McCusker W."/>
            <person name="McDonough S."/>
            <person name="Mehta T."/>
            <person name="Meldrim J."/>
            <person name="Meneus L."/>
            <person name="Mihai O."/>
            <person name="Mihalev A."/>
            <person name="Mihova T."/>
            <person name="Mittelman R."/>
            <person name="Mlenga V."/>
            <person name="Montmayeur A."/>
            <person name="Mulrain L."/>
            <person name="Navidi A."/>
            <person name="Naylor J."/>
            <person name="Negash T."/>
            <person name="Nguyen T."/>
            <person name="Nguyen N."/>
            <person name="Nicol R."/>
            <person name="Norbu C."/>
            <person name="Norbu N."/>
            <person name="Novod N."/>
            <person name="O'Neill B."/>
            <person name="Osman S."/>
            <person name="Markiewicz E."/>
            <person name="Oyono O.L."/>
            <person name="Patti C."/>
            <person name="Phunkhang P."/>
            <person name="Pierre F."/>
            <person name="Priest M."/>
            <person name="Raghuraman S."/>
            <person name="Rege F."/>
            <person name="Reyes R."/>
            <person name="Rise C."/>
            <person name="Rogov P."/>
            <person name="Ross K."/>
            <person name="Ryan E."/>
            <person name="Settipalli S."/>
            <person name="Shea T."/>
            <person name="Sherpa N."/>
            <person name="Shi L."/>
            <person name="Shih D."/>
            <person name="Sparrow T."/>
            <person name="Spaulding J."/>
            <person name="Stalker J."/>
            <person name="Stange-Thomann N."/>
            <person name="Stavropoulos S."/>
            <person name="Stone C."/>
            <person name="Strader C."/>
            <person name="Tesfaye S."/>
            <person name="Thomson T."/>
            <person name="Thoulutsang Y."/>
            <person name="Thoulutsang D."/>
            <person name="Topham K."/>
            <person name="Topping I."/>
            <person name="Tsamla T."/>
            <person name="Vassiliev H."/>
            <person name="Vo A."/>
            <person name="Wangchuk T."/>
            <person name="Wangdi T."/>
            <person name="Weiand M."/>
            <person name="Wilkinson J."/>
            <person name="Wilson A."/>
            <person name="Yadav S."/>
            <person name="Young G."/>
            <person name="Yu Q."/>
            <person name="Zembek L."/>
            <person name="Zhong D."/>
            <person name="Zimmer A."/>
            <person name="Zwirko Z."/>
            <person name="Jaffe D.B."/>
            <person name="Alvarez P."/>
            <person name="Brockman W."/>
            <person name="Butler J."/>
            <person name="Chin C."/>
            <person name="Gnerre S."/>
            <person name="Grabherr M."/>
            <person name="Kleber M."/>
            <person name="Mauceli E."/>
            <person name="MacCallum I."/>
        </authorList>
    </citation>
    <scope>NUCLEOTIDE SEQUENCE [LARGE SCALE GENOMIC DNA]</scope>
    <source>
        <strain evidence="4 5">TSC#14021-0224.01</strain>
    </source>
</reference>
<dbReference type="PROSITE" id="PS00233">
    <property type="entry name" value="CHIT_BIND_RR_1"/>
    <property type="match status" value="1"/>
</dbReference>
<proteinExistence type="predicted"/>
<feature type="chain" id="PRO_5002794795" evidence="3">
    <location>
        <begin position="20"/>
        <end position="107"/>
    </location>
</feature>
<dbReference type="InterPro" id="IPR050468">
    <property type="entry name" value="Cuticle_Struct_Prot"/>
</dbReference>
<dbReference type="EMBL" id="CH954178">
    <property type="protein sequence ID" value="EDV51106.1"/>
    <property type="molecule type" value="Genomic_DNA"/>
</dbReference>
<sequence length="107" mass="11386">MKFLIAFVALFALFALAAAGPLQEPQTLSQSSEVGPENYAYSFETSNGINAQEQGKLQNAGTDYEAISARGSFSYIGDDGQTYTVTYIADENGFQPQGAHLPVAPQA</sequence>
<reference evidence="4 5" key="2">
    <citation type="journal article" date="2008" name="Bioinformatics">
        <title>Assembly reconciliation.</title>
        <authorList>
            <person name="Zimin A.V."/>
            <person name="Smith D.R."/>
            <person name="Sutton G."/>
            <person name="Yorke J.A."/>
        </authorList>
    </citation>
    <scope>NUCLEOTIDE SEQUENCE [LARGE SCALE GENOMIC DNA]</scope>
    <source>
        <strain evidence="4 5">TSC#14021-0224.01</strain>
    </source>
</reference>
<keyword evidence="3" id="KW-0732">Signal</keyword>
<dbReference type="PRINTS" id="PR00947">
    <property type="entry name" value="CUTICLE"/>
</dbReference>
<evidence type="ECO:0000313" key="4">
    <source>
        <dbReference type="EMBL" id="EDV51106.1"/>
    </source>
</evidence>
<dbReference type="HOGENOM" id="CLU_065450_7_3_1"/>
<dbReference type="PANTHER" id="PTHR10380:SF218">
    <property type="entry name" value="ADULT CUTICLE PROTEIN 65AA-RELATED"/>
    <property type="match status" value="1"/>
</dbReference>
<keyword evidence="1 2" id="KW-0193">Cuticle</keyword>
<dbReference type="KEGG" id="der:6545192"/>
<evidence type="ECO:0000256" key="1">
    <source>
        <dbReference type="ARBA" id="ARBA00022460"/>
    </source>
</evidence>
<gene>
    <name evidence="4" type="primary">Dere\GG14082</name>
    <name evidence="4" type="synonym">dere_GLEANR_14287</name>
    <name evidence="4" type="synonym">GG14082</name>
    <name evidence="4" type="ORF">Dere_GG14082</name>
</gene>
<evidence type="ECO:0000313" key="5">
    <source>
        <dbReference type="Proteomes" id="UP000008711"/>
    </source>
</evidence>
<protein>
    <submittedName>
        <fullName evidence="4">Uncharacterized protein</fullName>
    </submittedName>
</protein>
<dbReference type="Proteomes" id="UP000008711">
    <property type="component" value="Unassembled WGS sequence"/>
</dbReference>
<dbReference type="OrthoDB" id="7255276at2759"/>
<dbReference type="eggNOG" id="ENOG502ST8A">
    <property type="taxonomic scope" value="Eukaryota"/>
</dbReference>
<evidence type="ECO:0000256" key="2">
    <source>
        <dbReference type="PROSITE-ProRule" id="PRU00497"/>
    </source>
</evidence>
<dbReference type="GO" id="GO:0008010">
    <property type="term" value="F:structural constituent of chitin-based larval cuticle"/>
    <property type="evidence" value="ECO:0007669"/>
    <property type="project" value="TreeGrafter"/>
</dbReference>
<organism evidence="4 5">
    <name type="scientific">Drosophila erecta</name>
    <name type="common">Fruit fly</name>
    <dbReference type="NCBI Taxonomy" id="7220"/>
    <lineage>
        <taxon>Eukaryota</taxon>
        <taxon>Metazoa</taxon>
        <taxon>Ecdysozoa</taxon>
        <taxon>Arthropoda</taxon>
        <taxon>Hexapoda</taxon>
        <taxon>Insecta</taxon>
        <taxon>Pterygota</taxon>
        <taxon>Neoptera</taxon>
        <taxon>Endopterygota</taxon>
        <taxon>Diptera</taxon>
        <taxon>Brachycera</taxon>
        <taxon>Muscomorpha</taxon>
        <taxon>Ephydroidea</taxon>
        <taxon>Drosophilidae</taxon>
        <taxon>Drosophila</taxon>
        <taxon>Sophophora</taxon>
    </lineage>
</organism>
<evidence type="ECO:0000256" key="3">
    <source>
        <dbReference type="SAM" id="SignalP"/>
    </source>
</evidence>
<dbReference type="PhylomeDB" id="B3NGE0"/>
<dbReference type="PROSITE" id="PS51155">
    <property type="entry name" value="CHIT_BIND_RR_2"/>
    <property type="match status" value="1"/>
</dbReference>
<dbReference type="AlphaFoldDB" id="B3NGE0"/>
<dbReference type="Pfam" id="PF00379">
    <property type="entry name" value="Chitin_bind_4"/>
    <property type="match status" value="1"/>
</dbReference>
<dbReference type="InterPro" id="IPR031311">
    <property type="entry name" value="CHIT_BIND_RR_consensus"/>
</dbReference>
<feature type="signal peptide" evidence="3">
    <location>
        <begin position="1"/>
        <end position="19"/>
    </location>
</feature>
<dbReference type="PANTHER" id="PTHR10380">
    <property type="entry name" value="CUTICLE PROTEIN"/>
    <property type="match status" value="1"/>
</dbReference>
<dbReference type="GO" id="GO:0062129">
    <property type="term" value="C:chitin-based extracellular matrix"/>
    <property type="evidence" value="ECO:0007669"/>
    <property type="project" value="TreeGrafter"/>
</dbReference>
<accession>B3NGE0</accession>
<keyword evidence="5" id="KW-1185">Reference proteome</keyword>